<keyword evidence="1" id="KW-0677">Repeat</keyword>
<name>K0NJZ7_DESTT</name>
<dbReference type="EMBL" id="FO203503">
    <property type="protein sequence ID" value="CCK81831.1"/>
    <property type="molecule type" value="Genomic_DNA"/>
</dbReference>
<dbReference type="SMART" id="SM00028">
    <property type="entry name" value="TPR"/>
    <property type="match status" value="10"/>
</dbReference>
<dbReference type="OrthoDB" id="9814800at2"/>
<dbReference type="Pfam" id="PF14559">
    <property type="entry name" value="TPR_19"/>
    <property type="match status" value="1"/>
</dbReference>
<dbReference type="InterPro" id="IPR051685">
    <property type="entry name" value="Ycf3/AcsC/BcsC/TPR_MFPF"/>
</dbReference>
<dbReference type="KEGG" id="dto:TOL2_C36750"/>
<keyword evidence="5" id="KW-1185">Reference proteome</keyword>
<dbReference type="Pfam" id="PF13174">
    <property type="entry name" value="TPR_6"/>
    <property type="match status" value="1"/>
</dbReference>
<feature type="repeat" description="TPR" evidence="3">
    <location>
        <begin position="387"/>
        <end position="420"/>
    </location>
</feature>
<dbReference type="Pfam" id="PF13432">
    <property type="entry name" value="TPR_16"/>
    <property type="match status" value="1"/>
</dbReference>
<feature type="repeat" description="TPR" evidence="3">
    <location>
        <begin position="93"/>
        <end position="126"/>
    </location>
</feature>
<evidence type="ECO:0000313" key="4">
    <source>
        <dbReference type="EMBL" id="CCK81831.1"/>
    </source>
</evidence>
<sequence length="508" mass="58760">MSFVNKLFGSQKTKIEQAYKEGIQFYNNNNFLEAIDKFKWVMSKKSLFLENNLARFYCSQAHRNIGITKFVKAEYTEALYHFNHAIKYNPNHTELSYFIGICLNNTGEFTQAIESFSKLKEIDPDNIPNKLKMAIVFNNLGMWKNAEVIHRNILEKNPHYADVHFYLGLCLLSATKLSEAAASFKKALDLNPNYIKAQLKLSIAQAAMGEYKSAFNNLEQIHSKFPGYADVIYLIAIVKEECNETEQAIHWLLKAIEINSCYKTARIKLITLYCKTGRIKDAEKQLKKIIPYYPNSKRFEILKNIIFKIKQAPQENLSSSIDMLLQKEQLRVQLIDEFHKNIDIMPNFSETIEMFCGSKYSNETAAGISKMILPFISDHIKKHPTYPDIRNSLGTQLLLCKKNEEAEAAFAAAVELNPDYMTARINLLKTLHKNGKNKEALEHGQHVLKKRLRYPDVYYTVARVLFALKQYEEALTYAEKTLEIKTDMKDARLLIDRIHEKMDKKNLS</sequence>
<evidence type="ECO:0000256" key="1">
    <source>
        <dbReference type="ARBA" id="ARBA00022737"/>
    </source>
</evidence>
<feature type="repeat" description="TPR" evidence="3">
    <location>
        <begin position="59"/>
        <end position="92"/>
    </location>
</feature>
<organism evidence="4 5">
    <name type="scientific">Desulfobacula toluolica (strain DSM 7467 / Tol2)</name>
    <dbReference type="NCBI Taxonomy" id="651182"/>
    <lineage>
        <taxon>Bacteria</taxon>
        <taxon>Pseudomonadati</taxon>
        <taxon>Thermodesulfobacteriota</taxon>
        <taxon>Desulfobacteria</taxon>
        <taxon>Desulfobacterales</taxon>
        <taxon>Desulfobacteraceae</taxon>
        <taxon>Desulfobacula</taxon>
    </lineage>
</organism>
<dbReference type="PANTHER" id="PTHR44943:SF8">
    <property type="entry name" value="TPR REPEAT-CONTAINING PROTEIN MJ0263"/>
    <property type="match status" value="1"/>
</dbReference>
<proteinExistence type="predicted"/>
<dbReference type="STRING" id="651182.TOL2_C36750"/>
<dbReference type="Gene3D" id="1.25.40.10">
    <property type="entry name" value="Tetratricopeptide repeat domain"/>
    <property type="match status" value="3"/>
</dbReference>
<feature type="repeat" description="TPR" evidence="3">
    <location>
        <begin position="161"/>
        <end position="194"/>
    </location>
</feature>
<dbReference type="SUPFAM" id="SSF48452">
    <property type="entry name" value="TPR-like"/>
    <property type="match status" value="2"/>
</dbReference>
<protein>
    <submittedName>
        <fullName evidence="4">Tetratricopeptide repeat protein</fullName>
    </submittedName>
</protein>
<accession>K0NJZ7</accession>
<gene>
    <name evidence="4" type="ordered locus">TOL2_C36750</name>
</gene>
<dbReference type="Proteomes" id="UP000007347">
    <property type="component" value="Chromosome"/>
</dbReference>
<dbReference type="Pfam" id="PF13374">
    <property type="entry name" value="TPR_10"/>
    <property type="match status" value="1"/>
</dbReference>
<dbReference type="AlphaFoldDB" id="K0NJZ7"/>
<dbReference type="InterPro" id="IPR019734">
    <property type="entry name" value="TPR_rpt"/>
</dbReference>
<evidence type="ECO:0000256" key="2">
    <source>
        <dbReference type="ARBA" id="ARBA00022803"/>
    </source>
</evidence>
<dbReference type="PATRIC" id="fig|651182.5.peg.4317"/>
<dbReference type="HOGENOM" id="CLU_536109_0_0_7"/>
<evidence type="ECO:0000256" key="3">
    <source>
        <dbReference type="PROSITE-ProRule" id="PRU00339"/>
    </source>
</evidence>
<dbReference type="PANTHER" id="PTHR44943">
    <property type="entry name" value="CELLULOSE SYNTHASE OPERON PROTEIN C"/>
    <property type="match status" value="1"/>
</dbReference>
<evidence type="ECO:0000313" key="5">
    <source>
        <dbReference type="Proteomes" id="UP000007347"/>
    </source>
</evidence>
<dbReference type="Pfam" id="PF07719">
    <property type="entry name" value="TPR_2"/>
    <property type="match status" value="1"/>
</dbReference>
<dbReference type="InterPro" id="IPR011990">
    <property type="entry name" value="TPR-like_helical_dom_sf"/>
</dbReference>
<dbReference type="RefSeq" id="WP_014959016.1">
    <property type="nucleotide sequence ID" value="NC_018645.1"/>
</dbReference>
<reference evidence="4 5" key="1">
    <citation type="journal article" date="2013" name="Environ. Microbiol.">
        <title>Complete genome, catabolic sub-proteomes and key-metabolites of Desulfobacula toluolica Tol2, a marine, aromatic compound-degrading, sulfate-reducing bacterium.</title>
        <authorList>
            <person name="Wohlbrand L."/>
            <person name="Jacob J.H."/>
            <person name="Kube M."/>
            <person name="Mussmann M."/>
            <person name="Jarling R."/>
            <person name="Beck A."/>
            <person name="Amann R."/>
            <person name="Wilkes H."/>
            <person name="Reinhardt R."/>
            <person name="Rabus R."/>
        </authorList>
    </citation>
    <scope>NUCLEOTIDE SEQUENCE [LARGE SCALE GENOMIC DNA]</scope>
    <source>
        <strain evidence="5">DSM 7467 / Tol2</strain>
    </source>
</reference>
<dbReference type="InterPro" id="IPR013105">
    <property type="entry name" value="TPR_2"/>
</dbReference>
<dbReference type="PROSITE" id="PS50005">
    <property type="entry name" value="TPR"/>
    <property type="match status" value="5"/>
</dbReference>
<feature type="repeat" description="TPR" evidence="3">
    <location>
        <begin position="455"/>
        <end position="488"/>
    </location>
</feature>
<keyword evidence="2 3" id="KW-0802">TPR repeat</keyword>